<feature type="region of interest" description="Disordered" evidence="1">
    <location>
        <begin position="266"/>
        <end position="304"/>
    </location>
</feature>
<gene>
    <name evidence="3" type="ORF">K457DRAFT_21571</name>
</gene>
<evidence type="ECO:0000313" key="4">
    <source>
        <dbReference type="Proteomes" id="UP000078512"/>
    </source>
</evidence>
<name>A0A197JPF6_9FUNG</name>
<dbReference type="Proteomes" id="UP000078512">
    <property type="component" value="Unassembled WGS sequence"/>
</dbReference>
<dbReference type="OrthoDB" id="10586995at2759"/>
<keyword evidence="2" id="KW-0812">Transmembrane</keyword>
<keyword evidence="2" id="KW-1133">Transmembrane helix</keyword>
<dbReference type="EMBL" id="KV442060">
    <property type="protein sequence ID" value="OAQ27132.1"/>
    <property type="molecule type" value="Genomic_DNA"/>
</dbReference>
<evidence type="ECO:0000313" key="3">
    <source>
        <dbReference type="EMBL" id="OAQ27132.1"/>
    </source>
</evidence>
<sequence>MISTALATKTTTKQNLTQKVIFFAGGVALILVGSTLISLTGPAAVIQAFIQAGAAAAAGTTGAATTTGIMASATSAPTVASAMASGTLLVKQFLLGATVTVSSILMLFYCCIYPNMDTEKKGCEEQEGMSIGLKEFLMELVYRLRLCTRPEVGPLPPSPSPNPFRPSTPTPALIPSIPLSFTHEDSLDATTAFITDLLQEMGLGSYDEYSFSGSSPSSPRPFPMALTPSSASITSSSSSSSTSSTGPIWTPAGSFVLDDQNMTTATTFYVERPRPTLASSTSPSSSSSSPSSTAASGLRQRFTF</sequence>
<evidence type="ECO:0000256" key="1">
    <source>
        <dbReference type="SAM" id="MobiDB-lite"/>
    </source>
</evidence>
<accession>A0A197JPF6</accession>
<keyword evidence="2" id="KW-0472">Membrane</keyword>
<keyword evidence="4" id="KW-1185">Reference proteome</keyword>
<proteinExistence type="predicted"/>
<feature type="transmembrane region" description="Helical" evidence="2">
    <location>
        <begin position="93"/>
        <end position="112"/>
    </location>
</feature>
<organism evidence="3 4">
    <name type="scientific">Linnemannia elongata AG-77</name>
    <dbReference type="NCBI Taxonomy" id="1314771"/>
    <lineage>
        <taxon>Eukaryota</taxon>
        <taxon>Fungi</taxon>
        <taxon>Fungi incertae sedis</taxon>
        <taxon>Mucoromycota</taxon>
        <taxon>Mortierellomycotina</taxon>
        <taxon>Mortierellomycetes</taxon>
        <taxon>Mortierellales</taxon>
        <taxon>Mortierellaceae</taxon>
        <taxon>Linnemannia</taxon>
    </lineage>
</organism>
<evidence type="ECO:0000256" key="2">
    <source>
        <dbReference type="SAM" id="Phobius"/>
    </source>
</evidence>
<feature type="compositionally biased region" description="Low complexity" evidence="1">
    <location>
        <begin position="275"/>
        <end position="296"/>
    </location>
</feature>
<dbReference type="AlphaFoldDB" id="A0A197JPF6"/>
<reference evidence="3 4" key="1">
    <citation type="submission" date="2016-05" db="EMBL/GenBank/DDBJ databases">
        <title>Genome sequencing reveals origins of a unique bacterial endosymbiosis in the earliest lineages of terrestrial Fungi.</title>
        <authorList>
            <consortium name="DOE Joint Genome Institute"/>
            <person name="Uehling J."/>
            <person name="Gryganskyi A."/>
            <person name="Hameed K."/>
            <person name="Tschaplinski T."/>
            <person name="Misztal P."/>
            <person name="Wu S."/>
            <person name="Desiro A."/>
            <person name="Vande Pol N."/>
            <person name="Du Z.-Y."/>
            <person name="Zienkiewicz A."/>
            <person name="Zienkiewicz K."/>
            <person name="Morin E."/>
            <person name="Tisserant E."/>
            <person name="Splivallo R."/>
            <person name="Hainaut M."/>
            <person name="Henrissat B."/>
            <person name="Ohm R."/>
            <person name="Kuo A."/>
            <person name="Yan J."/>
            <person name="Lipzen A."/>
            <person name="Nolan M."/>
            <person name="Labutti K."/>
            <person name="Barry K."/>
            <person name="Goldstein A."/>
            <person name="Labbe J."/>
            <person name="Schadt C."/>
            <person name="Tuskan G."/>
            <person name="Grigoriev I."/>
            <person name="Martin F."/>
            <person name="Vilgalys R."/>
            <person name="Bonito G."/>
        </authorList>
    </citation>
    <scope>NUCLEOTIDE SEQUENCE [LARGE SCALE GENOMIC DNA]</scope>
    <source>
        <strain evidence="3 4">AG-77</strain>
    </source>
</reference>
<protein>
    <submittedName>
        <fullName evidence="3">Uncharacterized protein</fullName>
    </submittedName>
</protein>
<feature type="transmembrane region" description="Helical" evidence="2">
    <location>
        <begin position="20"/>
        <end position="39"/>
    </location>
</feature>
<feature type="compositionally biased region" description="Low complexity" evidence="1">
    <location>
        <begin position="229"/>
        <end position="245"/>
    </location>
</feature>
<feature type="region of interest" description="Disordered" evidence="1">
    <location>
        <begin position="209"/>
        <end position="246"/>
    </location>
</feature>